<feature type="repeat" description="ANK" evidence="3">
    <location>
        <begin position="310"/>
        <end position="333"/>
    </location>
</feature>
<dbReference type="InterPro" id="IPR017441">
    <property type="entry name" value="Protein_kinase_ATP_BS"/>
</dbReference>
<protein>
    <submittedName>
        <fullName evidence="5">Uncharacterized protein</fullName>
    </submittedName>
</protein>
<dbReference type="Pfam" id="PF13857">
    <property type="entry name" value="Ank_5"/>
    <property type="match status" value="1"/>
</dbReference>
<feature type="repeat" description="ANK" evidence="3">
    <location>
        <begin position="45"/>
        <end position="77"/>
    </location>
</feature>
<keyword evidence="4" id="KW-0067">ATP-binding</keyword>
<dbReference type="PANTHER" id="PTHR24198:SF165">
    <property type="entry name" value="ANKYRIN REPEAT-CONTAINING PROTEIN-RELATED"/>
    <property type="match status" value="1"/>
</dbReference>
<feature type="repeat" description="ANK" evidence="3">
    <location>
        <begin position="365"/>
        <end position="391"/>
    </location>
</feature>
<dbReference type="SUPFAM" id="SSF48403">
    <property type="entry name" value="Ankyrin repeat"/>
    <property type="match status" value="2"/>
</dbReference>
<dbReference type="SUPFAM" id="SSF56112">
    <property type="entry name" value="Protein kinase-like (PK-like)"/>
    <property type="match status" value="1"/>
</dbReference>
<evidence type="ECO:0000256" key="4">
    <source>
        <dbReference type="PROSITE-ProRule" id="PRU10141"/>
    </source>
</evidence>
<dbReference type="GO" id="GO:0005524">
    <property type="term" value="F:ATP binding"/>
    <property type="evidence" value="ECO:0007669"/>
    <property type="project" value="UniProtKB-UniRule"/>
</dbReference>
<dbReference type="PROSITE" id="PS50297">
    <property type="entry name" value="ANK_REP_REGION"/>
    <property type="match status" value="6"/>
</dbReference>
<dbReference type="GeneID" id="19957577"/>
<dbReference type="OrthoDB" id="10249694at2759"/>
<evidence type="ECO:0000313" key="5">
    <source>
        <dbReference type="EMBL" id="EQC25270.1"/>
    </source>
</evidence>
<name>T0PW57_SAPDV</name>
<dbReference type="PANTHER" id="PTHR24198">
    <property type="entry name" value="ANKYRIN REPEAT AND PROTEIN KINASE DOMAIN-CONTAINING PROTEIN"/>
    <property type="match status" value="1"/>
</dbReference>
<dbReference type="PROSITE" id="PS00107">
    <property type="entry name" value="PROTEIN_KINASE_ATP"/>
    <property type="match status" value="1"/>
</dbReference>
<dbReference type="VEuPathDB" id="FungiDB:SDRG_16850"/>
<feature type="repeat" description="ANK" evidence="3">
    <location>
        <begin position="78"/>
        <end position="110"/>
    </location>
</feature>
<keyword evidence="2 3" id="KW-0040">ANK repeat</keyword>
<dbReference type="Gene3D" id="1.25.40.20">
    <property type="entry name" value="Ankyrin repeat-containing domain"/>
    <property type="match status" value="6"/>
</dbReference>
<feature type="repeat" description="ANK" evidence="3">
    <location>
        <begin position="111"/>
        <end position="143"/>
    </location>
</feature>
<organism evidence="5 6">
    <name type="scientific">Saprolegnia diclina (strain VS20)</name>
    <dbReference type="NCBI Taxonomy" id="1156394"/>
    <lineage>
        <taxon>Eukaryota</taxon>
        <taxon>Sar</taxon>
        <taxon>Stramenopiles</taxon>
        <taxon>Oomycota</taxon>
        <taxon>Saprolegniomycetes</taxon>
        <taxon>Saprolegniales</taxon>
        <taxon>Saprolegniaceae</taxon>
        <taxon>Saprolegnia</taxon>
    </lineage>
</organism>
<keyword evidence="4" id="KW-0547">Nucleotide-binding</keyword>
<dbReference type="Pfam" id="PF00023">
    <property type="entry name" value="Ank"/>
    <property type="match status" value="1"/>
</dbReference>
<dbReference type="Gene3D" id="3.30.200.20">
    <property type="entry name" value="Phosphorylase Kinase, domain 1"/>
    <property type="match status" value="1"/>
</dbReference>
<feature type="binding site" evidence="4">
    <location>
        <position position="620"/>
    </location>
    <ligand>
        <name>ATP</name>
        <dbReference type="ChEBI" id="CHEBI:30616"/>
    </ligand>
</feature>
<dbReference type="InterPro" id="IPR036770">
    <property type="entry name" value="Ankyrin_rpt-contain_sf"/>
</dbReference>
<dbReference type="InterPro" id="IPR011009">
    <property type="entry name" value="Kinase-like_dom_sf"/>
</dbReference>
<keyword evidence="1" id="KW-0677">Repeat</keyword>
<dbReference type="PRINTS" id="PR01415">
    <property type="entry name" value="ANKYRIN"/>
</dbReference>
<dbReference type="RefSeq" id="XP_008621295.1">
    <property type="nucleotide sequence ID" value="XM_008623073.1"/>
</dbReference>
<dbReference type="EMBL" id="JH767288">
    <property type="protein sequence ID" value="EQC25270.1"/>
    <property type="molecule type" value="Genomic_DNA"/>
</dbReference>
<dbReference type="Pfam" id="PF12796">
    <property type="entry name" value="Ank_2"/>
    <property type="match status" value="2"/>
</dbReference>
<keyword evidence="6" id="KW-1185">Reference proteome</keyword>
<gene>
    <name evidence="5" type="ORF">SDRG_16850</name>
</gene>
<feature type="repeat" description="ANK" evidence="3">
    <location>
        <begin position="399"/>
        <end position="431"/>
    </location>
</feature>
<dbReference type="SMART" id="SM00248">
    <property type="entry name" value="ANK"/>
    <property type="match status" value="13"/>
</dbReference>
<dbReference type="PROSITE" id="PS50088">
    <property type="entry name" value="ANK_REPEAT"/>
    <property type="match status" value="7"/>
</dbReference>
<dbReference type="InParanoid" id="T0PW57"/>
<feature type="repeat" description="ANK" evidence="3">
    <location>
        <begin position="432"/>
        <end position="464"/>
    </location>
</feature>
<evidence type="ECO:0000313" key="6">
    <source>
        <dbReference type="Proteomes" id="UP000030762"/>
    </source>
</evidence>
<reference evidence="5 6" key="1">
    <citation type="submission" date="2012-04" db="EMBL/GenBank/DDBJ databases">
        <title>The Genome Sequence of Saprolegnia declina VS20.</title>
        <authorList>
            <consortium name="The Broad Institute Genome Sequencing Platform"/>
            <person name="Russ C."/>
            <person name="Nusbaum C."/>
            <person name="Tyler B."/>
            <person name="van West P."/>
            <person name="Dieguez-Uribeondo J."/>
            <person name="de Bruijn I."/>
            <person name="Tripathy S."/>
            <person name="Jiang R."/>
            <person name="Young S.K."/>
            <person name="Zeng Q."/>
            <person name="Gargeya S."/>
            <person name="Fitzgerald M."/>
            <person name="Haas B."/>
            <person name="Abouelleil A."/>
            <person name="Alvarado L."/>
            <person name="Arachchi H.M."/>
            <person name="Berlin A."/>
            <person name="Chapman S.B."/>
            <person name="Goldberg J."/>
            <person name="Griggs A."/>
            <person name="Gujja S."/>
            <person name="Hansen M."/>
            <person name="Howarth C."/>
            <person name="Imamovic A."/>
            <person name="Larimer J."/>
            <person name="McCowen C."/>
            <person name="Montmayeur A."/>
            <person name="Murphy C."/>
            <person name="Neiman D."/>
            <person name="Pearson M."/>
            <person name="Priest M."/>
            <person name="Roberts A."/>
            <person name="Saif S."/>
            <person name="Shea T."/>
            <person name="Sisk P."/>
            <person name="Sykes S."/>
            <person name="Wortman J."/>
            <person name="Nusbaum C."/>
            <person name="Birren B."/>
        </authorList>
    </citation>
    <scope>NUCLEOTIDE SEQUENCE [LARGE SCALE GENOMIC DNA]</scope>
    <source>
        <strain evidence="5 6">VS20</strain>
    </source>
</reference>
<sequence length="659" mass="70516">MWPTKATKELHEKQSALLDAAAAGNAAAVQAYLHDGVPITCTNESGSTSLHAAANYGHWDIVRLLLEKRVDVSAKDTNGSTPLHLAASKGHVAIVRSLLQKRAFIEAKTKDLETPLHYASKYNHVEVVRLLLAYGANLKVENNWHQTPLLLAHERGCVDVEDLLRKHPETLKLVAALRCKRIVSASKILEKDNINVNHRDRDKTPLLHLVLATQNFRLLETMLERPNLEVDATDATGMTALAIVLPTRSVEATYALLDLNAQLGAVSKTTVHAQMPLLAAVLRHATLNRNKGVVEVLLDHGVNPATTNEQGETALHLAAASGHTALVYTLLNHVQSLLGRSDQKDNTTVDVAVKGESCIDATNDAGESPLFVAAANGHADTVKALLHASASTHHVVTKDGSTLLHAAALSGKKNVLDQVLSLCSDVEACDERGHTPLHVAAAKGHASVVEYLVDAKANTFATTTTGDTPLTLATHPRVLAALKNAENEAKNELVDAVSTQQYDRVLTLLANGLSPNTTNKAGDSLLHLAVQGNDHAFLTALVRTPGLQMEIRNAAGVTPMTLAIQAGNRRLTSLLHAASHALKPEVSSDAYTMDVDAPLGVGGYGAVYKGTYNGRSVAIKTAVGPDGAATLLDETKTMLLYVIFHFHFLISYFQPVIVD</sequence>
<dbReference type="Proteomes" id="UP000030762">
    <property type="component" value="Unassembled WGS sequence"/>
</dbReference>
<dbReference type="InterPro" id="IPR002110">
    <property type="entry name" value="Ankyrin_rpt"/>
</dbReference>
<dbReference type="AlphaFoldDB" id="T0PW57"/>
<evidence type="ECO:0000256" key="1">
    <source>
        <dbReference type="ARBA" id="ARBA00022737"/>
    </source>
</evidence>
<evidence type="ECO:0000256" key="2">
    <source>
        <dbReference type="ARBA" id="ARBA00023043"/>
    </source>
</evidence>
<accession>T0PW57</accession>
<evidence type="ECO:0000256" key="3">
    <source>
        <dbReference type="PROSITE-ProRule" id="PRU00023"/>
    </source>
</evidence>
<proteinExistence type="predicted"/>
<dbReference type="eggNOG" id="KOG4177">
    <property type="taxonomic scope" value="Eukaryota"/>
</dbReference>
<dbReference type="Pfam" id="PF13637">
    <property type="entry name" value="Ank_4"/>
    <property type="match status" value="1"/>
</dbReference>
<dbReference type="STRING" id="1156394.T0PW57"/>